<dbReference type="SMART" id="SM00710">
    <property type="entry name" value="PbH1"/>
    <property type="match status" value="7"/>
</dbReference>
<evidence type="ECO:0000313" key="4">
    <source>
        <dbReference type="EMBL" id="KAK2948631.1"/>
    </source>
</evidence>
<feature type="region of interest" description="Disordered" evidence="1">
    <location>
        <begin position="2640"/>
        <end position="2670"/>
    </location>
</feature>
<protein>
    <recommendedName>
        <fullName evidence="3">Protein kinase domain-containing protein</fullName>
    </recommendedName>
</protein>
<feature type="compositionally biased region" description="Low complexity" evidence="1">
    <location>
        <begin position="231"/>
        <end position="242"/>
    </location>
</feature>
<dbReference type="EMBL" id="JARBJD010000172">
    <property type="protein sequence ID" value="KAK2948631.1"/>
    <property type="molecule type" value="Genomic_DNA"/>
</dbReference>
<keyword evidence="5" id="KW-1185">Reference proteome</keyword>
<evidence type="ECO:0000256" key="1">
    <source>
        <dbReference type="SAM" id="MobiDB-lite"/>
    </source>
</evidence>
<reference evidence="4 5" key="1">
    <citation type="journal article" date="2022" name="bioRxiv">
        <title>Genomics of Preaxostyla Flagellates Illuminates Evolutionary Transitions and the Path Towards Mitochondrial Loss.</title>
        <authorList>
            <person name="Novak L.V.F."/>
            <person name="Treitli S.C."/>
            <person name="Pyrih J."/>
            <person name="Halakuc P."/>
            <person name="Pipaliya S.V."/>
            <person name="Vacek V."/>
            <person name="Brzon O."/>
            <person name="Soukal P."/>
            <person name="Eme L."/>
            <person name="Dacks J.B."/>
            <person name="Karnkowska A."/>
            <person name="Elias M."/>
            <person name="Hampl V."/>
        </authorList>
    </citation>
    <scope>NUCLEOTIDE SEQUENCE [LARGE SCALE GENOMIC DNA]</scope>
    <source>
        <strain evidence="4">NAU3</strain>
        <tissue evidence="4">Gut</tissue>
    </source>
</reference>
<dbReference type="SUPFAM" id="SSF51126">
    <property type="entry name" value="Pectin lyase-like"/>
    <property type="match status" value="1"/>
</dbReference>
<comment type="caution">
    <text evidence="4">The sequence shown here is derived from an EMBL/GenBank/DDBJ whole genome shotgun (WGS) entry which is preliminary data.</text>
</comment>
<keyword evidence="2" id="KW-0472">Membrane</keyword>
<evidence type="ECO:0000256" key="2">
    <source>
        <dbReference type="SAM" id="Phobius"/>
    </source>
</evidence>
<dbReference type="InterPro" id="IPR011050">
    <property type="entry name" value="Pectin_lyase_fold/virulence"/>
</dbReference>
<name>A0ABQ9X9M8_9EUKA</name>
<keyword evidence="2" id="KW-1133">Transmembrane helix</keyword>
<dbReference type="PROSITE" id="PS50011">
    <property type="entry name" value="PROTEIN_KINASE_DOM"/>
    <property type="match status" value="1"/>
</dbReference>
<evidence type="ECO:0000313" key="5">
    <source>
        <dbReference type="Proteomes" id="UP001281761"/>
    </source>
</evidence>
<feature type="domain" description="Protein kinase" evidence="3">
    <location>
        <begin position="2358"/>
        <end position="2647"/>
    </location>
</feature>
<keyword evidence="2" id="KW-0812">Transmembrane</keyword>
<dbReference type="InterPro" id="IPR000719">
    <property type="entry name" value="Prot_kinase_dom"/>
</dbReference>
<organism evidence="4 5">
    <name type="scientific">Blattamonas nauphoetae</name>
    <dbReference type="NCBI Taxonomy" id="2049346"/>
    <lineage>
        <taxon>Eukaryota</taxon>
        <taxon>Metamonada</taxon>
        <taxon>Preaxostyla</taxon>
        <taxon>Oxymonadida</taxon>
        <taxon>Blattamonas</taxon>
    </lineage>
</organism>
<proteinExistence type="predicted"/>
<dbReference type="Proteomes" id="UP001281761">
    <property type="component" value="Unassembled WGS sequence"/>
</dbReference>
<feature type="transmembrane region" description="Helical" evidence="2">
    <location>
        <begin position="2343"/>
        <end position="2365"/>
    </location>
</feature>
<gene>
    <name evidence="4" type="ORF">BLNAU_16450</name>
</gene>
<dbReference type="InterPro" id="IPR011009">
    <property type="entry name" value="Kinase-like_dom_sf"/>
</dbReference>
<accession>A0ABQ9X9M8</accession>
<sequence length="2670" mass="290804">MDRTTQLSFSIRQVQMNSYRLFVCGPIYTLFNLALRMELDHETANSDVLFASICSSYLRASHIEFTRSGWGPLMTLERMEEFSNVDPSITLANCVIHSKSGRMGAVLSDTRGLEGHESIFLTILNSKVENQQIVGHDGIGVGEGADGTGFLGFSGITTAFVGISFWNVSSLPGSVASASPSFRQQMIGSSVWGSNNHLSGSTVRDMNSGGSVLCSNTTFSWCSTTSEERPSSSQRHPSSLSSNAKYEHTTFDGNDGNVNVTRLNITTDTTVTNCTFQNMAYSTSKSRDGGSALYFVSVTNTLTILKSSFVNCTVVRLQMYASLSGGCIFAWGSSNASTNSIVSVHNCSFVDWYPTNIDNEMHTGGGIGFYNTSPSVTISDSSFTLTGSKSQDRNGGFLSSDHSSSQASLFLVSNCRLTGDKSSIGYPIYRSQSTNSMAQMIIIDTAIIDTNSNVHLDTVTGSRPFQMTRTTLHSGQFSITKSVSTKIDPISVVDCEFVDFSVTSSDSSSDFYFFGTRFTSRLSSLKATLLYFERTRHVILQNCTVENHRLGASRTIVHTNAVSLILDTCTFQNCTSSQQRSTPFNLLDTAFSAHSCFFTALSCRPANLFQIERNGSFLLEDCRFDLATSNMADIIFDKAAPTSLLNASSVTNCSSNREINVTTDGKTGTVCPLFNIIQTPTAKSEIKLEAETDENGNPIETIDTLWPEIQSIETDSSTLLSLSDGPFTESEILPILRDVEIVGNGTESVHVTLDESPRPHTTQLTAELEVGAGANLTLRSMTLVPSSPSSPLVAMKEDGFLSVKNVVGCDSMWRTKELFSMSAGTIRFFHSRFSSIAGSTALIVVSGNGSITLSDTLFLTISRTHTSSANGSVQSGSCVEGRTSGLISITFCKFGGCSSNGRAGVIDIVLNDATSRVEMEGCQFDQNTAGSELEEAEKGDDVVLKGFSNEQLSLNFTTIESLTTIISFLIDDSHPIVSIPHTLKFSQKGFDMPLAWSFPNVLCKSLLSDIILQFLLGSRLHNNVHTAIITDCEYVEEMKPFTFRNGSVEVNLDSKKSRINVTQPNNTVFCTLINASFMLSYLTLSITEMTSTVFSVDSSSSIHLSYLTISFSNNTLTHQLINSTGRVTNVLEVRLPSGLTLLNVPFVRHIRKSNDGVFQWLGSDVSDVTLTSHAFLTIDGMSSADVLSGSSFINLHSSCDGSFLNAKNCSVSMKSTSFVSCSAQHGGVCSFDSCDVTLSDVYFTNCSSTATNEDGTPIGRGGVLQLKGTTAKTPLSMERVRFESNEAEFGNDVFVDGSLLEDDGPDRLKDCGGEQRGMDKNRHIHRLSNHFSVDQGDRFRHFLNTSYPNGTNYQRTMSVSTDLVVDPIVLEQVNIHLHGSRKCLTLTPSLTAGASIVEINDGSRILLDLIVFHLQDDEGLVTVTSSDGWLEMVNCSVLTSENPHSQSLIMSAGCGLSLSSVAFAPLSSSRATFSVPLVSFHPTPQQDQSLGSGSLSMVSCTFTNLSFSSSPMITIETSSEVTLKQPTFGEIKSQLSEGQYVSLKGYNFKQQIVPENWANSYSKDKLVALCGEDTSLAANHKWRKGSLLYWLFSPLEEIVGNVSDSDAVDHPNCGSSEFKCSTLDSAFQSASLNSLEVITLLSPSSLERTMTVTEIQTVRSSDTTQREVSVTLDSSIAVDNGVLSFVAIWFTSASSSAFSNGDTFRTVSLFVVESGSLSLNSCSLSSFTLASSPLIAYLTGSLSLILCELSSIDRLSGKGSILSTEMKNGMRLTMDSVDLSSMPCSSESPAVLLNFSSITPSSPFPPFSLTNLRFEGTDDQLATARFVEVAGMSLQTIIPECDARFEGSYSNDSNPNHLWSIDEEIDLSASLLFYLLGQEGPVTVQENGSDVDRCGYTNVWCSSVERAISRTTDRILSEIVILGSAPLFTPTSLTTSVSITKREHTSLLSISQTGSLMTTPQHSLLIEDLTLLLPLIHTSEAVVVVTPFGSATLNSIMVTSPGGSDATLVRVTGGKADITDLVMESEMKENTHLVEIVGGKVSVDSLRVESRIGLNSSIVWMKEGSVNVSGISIVKDTAALIVIEAKDVRALELDSCHFSGSTKSTLAQNNAESDICSWSKSYITLTNCSSSFHSIEMKHLQHGAVSMVGGELTLTSCTFIDNSPSNAAFPSLRRNVLCSDGKVSIETVGGGDGHSSPHHWISTNNCSVEKEDTIHPAPFFFPTLSATKSTSNFDRKVEKYDIVMKGDAFIPCGLSLDVFERVKLSKTEFKEGEHILMELDPSEATSWKEDTIELSLHQSSLASLNKKHDLHCRVLFGENGKTDSYSLTRLKGNMSQAGRVVSIVLPIVCAALLFIILLVIVLVLSKRRRMKNQAMTRKESSELDQSQVEVKEEEFASNNSLWPLFQSSSMTQQPASLIMMSEDDLQDQIHETQDRPRFSDEVEVLKCDDDHALIRVDRTKTLFNALHIEKKISLPKMEIRRQLVNGLQRLVQHNPFSETIAQLTSHWVLFDPSGSVCLKLDQNLNEMGLTVEQIANQKKMREEGRRWSAPEQIVEENPNEKEKEQQTVSYHPQKAAVFRLGLILWELETGLVPFGELDAVSASRQVKGGLLPLIHNWDYLDLANTITECLSYDPDDRPTLSSLQTRFTTPQPPDPPHKQQQPVVSNTVIG</sequence>
<feature type="region of interest" description="Disordered" evidence="1">
    <location>
        <begin position="225"/>
        <end position="249"/>
    </location>
</feature>
<evidence type="ECO:0000259" key="3">
    <source>
        <dbReference type="PROSITE" id="PS50011"/>
    </source>
</evidence>
<dbReference type="Gene3D" id="1.10.510.10">
    <property type="entry name" value="Transferase(Phosphotransferase) domain 1"/>
    <property type="match status" value="1"/>
</dbReference>
<dbReference type="SUPFAM" id="SSF56112">
    <property type="entry name" value="Protein kinase-like (PK-like)"/>
    <property type="match status" value="1"/>
</dbReference>
<dbReference type="InterPro" id="IPR006626">
    <property type="entry name" value="PbH1"/>
</dbReference>
<feature type="compositionally biased region" description="Polar residues" evidence="1">
    <location>
        <begin position="2640"/>
        <end position="2649"/>
    </location>
</feature>